<evidence type="ECO:0000259" key="14">
    <source>
        <dbReference type="Pfam" id="PF00108"/>
    </source>
</evidence>
<evidence type="ECO:0000256" key="11">
    <source>
        <dbReference type="ARBA" id="ARBA00047605"/>
    </source>
</evidence>
<dbReference type="InterPro" id="IPR020616">
    <property type="entry name" value="Thiolase_N"/>
</dbReference>
<feature type="domain" description="Thiolase N-terminal" evidence="14">
    <location>
        <begin position="27"/>
        <end position="284"/>
    </location>
</feature>
<evidence type="ECO:0000313" key="17">
    <source>
        <dbReference type="Proteomes" id="UP000000599"/>
    </source>
</evidence>
<dbReference type="InParanoid" id="Q6BVV6"/>
<dbReference type="OrthoDB" id="5404651at2759"/>
<feature type="active site" description="Proton acceptor" evidence="12">
    <location>
        <position position="398"/>
    </location>
</feature>
<dbReference type="InterPro" id="IPR020617">
    <property type="entry name" value="Thiolase_C"/>
</dbReference>
<keyword evidence="7" id="KW-0443">Lipid metabolism</keyword>
<keyword evidence="4 13" id="KW-0808">Transferase</keyword>
<dbReference type="eggNOG" id="KOG1389">
    <property type="taxonomic scope" value="Eukaryota"/>
</dbReference>
<evidence type="ECO:0000256" key="5">
    <source>
        <dbReference type="ARBA" id="ARBA00022832"/>
    </source>
</evidence>
<dbReference type="InterPro" id="IPR050215">
    <property type="entry name" value="Thiolase-like_sf_Thiolase"/>
</dbReference>
<reference evidence="16 17" key="1">
    <citation type="journal article" date="2004" name="Nature">
        <title>Genome evolution in yeasts.</title>
        <authorList>
            <consortium name="Genolevures"/>
            <person name="Dujon B."/>
            <person name="Sherman D."/>
            <person name="Fischer G."/>
            <person name="Durrens P."/>
            <person name="Casaregola S."/>
            <person name="Lafontaine I."/>
            <person name="de Montigny J."/>
            <person name="Marck C."/>
            <person name="Neuveglise C."/>
            <person name="Talla E."/>
            <person name="Goffard N."/>
            <person name="Frangeul L."/>
            <person name="Aigle M."/>
            <person name="Anthouard V."/>
            <person name="Babour A."/>
            <person name="Barbe V."/>
            <person name="Barnay S."/>
            <person name="Blanchin S."/>
            <person name="Beckerich J.M."/>
            <person name="Beyne E."/>
            <person name="Bleykasten C."/>
            <person name="Boisrame A."/>
            <person name="Boyer J."/>
            <person name="Cattolico L."/>
            <person name="Confanioleri F."/>
            <person name="de Daruvar A."/>
            <person name="Despons L."/>
            <person name="Fabre E."/>
            <person name="Fairhead C."/>
            <person name="Ferry-Dumazet H."/>
            <person name="Groppi A."/>
            <person name="Hantraye F."/>
            <person name="Hennequin C."/>
            <person name="Jauniaux N."/>
            <person name="Joyet P."/>
            <person name="Kachouri R."/>
            <person name="Kerrest A."/>
            <person name="Koszul R."/>
            <person name="Lemaire M."/>
            <person name="Lesur I."/>
            <person name="Ma L."/>
            <person name="Muller H."/>
            <person name="Nicaud J.M."/>
            <person name="Nikolski M."/>
            <person name="Oztas S."/>
            <person name="Ozier-Kalogeropoulos O."/>
            <person name="Pellenz S."/>
            <person name="Potier S."/>
            <person name="Richard G.F."/>
            <person name="Straub M.L."/>
            <person name="Suleau A."/>
            <person name="Swennene D."/>
            <person name="Tekaia F."/>
            <person name="Wesolowski-Louvel M."/>
            <person name="Westhof E."/>
            <person name="Wirth B."/>
            <person name="Zeniou-Meyer M."/>
            <person name="Zivanovic I."/>
            <person name="Bolotin-Fukuhara M."/>
            <person name="Thierry A."/>
            <person name="Bouchier C."/>
            <person name="Caudron B."/>
            <person name="Scarpelli C."/>
            <person name="Gaillardin C."/>
            <person name="Weissenbach J."/>
            <person name="Wincker P."/>
            <person name="Souciet J.L."/>
        </authorList>
    </citation>
    <scope>NUCLEOTIDE SEQUENCE [LARGE SCALE GENOMIC DNA]</scope>
    <source>
        <strain evidence="17">ATCC 36239 / CBS 767 / BCRC 21394 / JCM 1990 / NBRC 0083 / IGC 2968</strain>
    </source>
</reference>
<evidence type="ECO:0000256" key="10">
    <source>
        <dbReference type="ARBA" id="ARBA00024073"/>
    </source>
</evidence>
<evidence type="ECO:0000256" key="8">
    <source>
        <dbReference type="ARBA" id="ARBA00023140"/>
    </source>
</evidence>
<dbReference type="EMBL" id="CR382134">
    <property type="protein sequence ID" value="CAG85677.2"/>
    <property type="molecule type" value="Genomic_DNA"/>
</dbReference>
<dbReference type="CDD" id="cd00751">
    <property type="entry name" value="thiolase"/>
    <property type="match status" value="1"/>
</dbReference>
<dbReference type="InterPro" id="IPR016039">
    <property type="entry name" value="Thiolase-like"/>
</dbReference>
<proteinExistence type="inferred from homology"/>
<evidence type="ECO:0000256" key="6">
    <source>
        <dbReference type="ARBA" id="ARBA00022946"/>
    </source>
</evidence>
<name>Q6BVV6_DEBHA</name>
<evidence type="ECO:0000259" key="15">
    <source>
        <dbReference type="Pfam" id="PF02803"/>
    </source>
</evidence>
<evidence type="ECO:0000256" key="1">
    <source>
        <dbReference type="ARBA" id="ARBA00004275"/>
    </source>
</evidence>
<dbReference type="InterPro" id="IPR020610">
    <property type="entry name" value="Thiolase_AS"/>
</dbReference>
<dbReference type="EC" id="2.3.1.16" evidence="10"/>
<dbReference type="PANTHER" id="PTHR43853">
    <property type="entry name" value="3-KETOACYL-COA THIOLASE, PEROXISOMAL"/>
    <property type="match status" value="1"/>
</dbReference>
<dbReference type="PROSITE" id="PS00099">
    <property type="entry name" value="THIOLASE_3"/>
    <property type="match status" value="1"/>
</dbReference>
<dbReference type="InterPro" id="IPR002155">
    <property type="entry name" value="Thiolase"/>
</dbReference>
<keyword evidence="8" id="KW-0576">Peroxisome</keyword>
<keyword evidence="9 13" id="KW-0012">Acyltransferase</keyword>
<dbReference type="AlphaFoldDB" id="Q6BVV6"/>
<dbReference type="GeneID" id="2913639"/>
<keyword evidence="5" id="KW-0276">Fatty acid metabolism</keyword>
<dbReference type="GO" id="GO:0005777">
    <property type="term" value="C:peroxisome"/>
    <property type="evidence" value="ECO:0007669"/>
    <property type="project" value="UniProtKB-SubCell"/>
</dbReference>
<dbReference type="PROSITE" id="PS00737">
    <property type="entry name" value="THIOLASE_2"/>
    <property type="match status" value="1"/>
</dbReference>
<dbReference type="GO" id="GO:0003988">
    <property type="term" value="F:acetyl-CoA C-acyltransferase activity"/>
    <property type="evidence" value="ECO:0007669"/>
    <property type="project" value="UniProtKB-EC"/>
</dbReference>
<evidence type="ECO:0000256" key="7">
    <source>
        <dbReference type="ARBA" id="ARBA00023098"/>
    </source>
</evidence>
<dbReference type="PROSITE" id="PS00098">
    <property type="entry name" value="THIOLASE_1"/>
    <property type="match status" value="1"/>
</dbReference>
<evidence type="ECO:0000256" key="13">
    <source>
        <dbReference type="RuleBase" id="RU003557"/>
    </source>
</evidence>
<dbReference type="OMA" id="GCLAEWP"/>
<dbReference type="KEGG" id="dha:DEHA2B16368g"/>
<feature type="active site" description="Proton acceptor" evidence="12">
    <location>
        <position position="370"/>
    </location>
</feature>
<organism evidence="16 17">
    <name type="scientific">Debaryomyces hansenii (strain ATCC 36239 / CBS 767 / BCRC 21394 / JCM 1990 / NBRC 0083 / IGC 2968)</name>
    <name type="common">Yeast</name>
    <name type="synonym">Torulaspora hansenii</name>
    <dbReference type="NCBI Taxonomy" id="284592"/>
    <lineage>
        <taxon>Eukaryota</taxon>
        <taxon>Fungi</taxon>
        <taxon>Dikarya</taxon>
        <taxon>Ascomycota</taxon>
        <taxon>Saccharomycotina</taxon>
        <taxon>Pichiomycetes</taxon>
        <taxon>Debaryomycetaceae</taxon>
        <taxon>Debaryomyces</taxon>
    </lineage>
</organism>
<dbReference type="RefSeq" id="XP_457663.2">
    <property type="nucleotide sequence ID" value="XM_457663.1"/>
</dbReference>
<dbReference type="HOGENOM" id="CLU_031026_1_1_1"/>
<dbReference type="Pfam" id="PF02803">
    <property type="entry name" value="Thiolase_C"/>
    <property type="match status" value="1"/>
</dbReference>
<comment type="subcellular location">
    <subcellularLocation>
        <location evidence="1">Peroxisome</location>
    </subcellularLocation>
</comment>
<dbReference type="InterPro" id="IPR020613">
    <property type="entry name" value="Thiolase_CS"/>
</dbReference>
<dbReference type="NCBIfam" id="TIGR01930">
    <property type="entry name" value="AcCoA-C-Actrans"/>
    <property type="match status" value="1"/>
</dbReference>
<comment type="catalytic activity">
    <reaction evidence="11">
        <text>an acyl-CoA + acetyl-CoA = a 3-oxoacyl-CoA + CoA</text>
        <dbReference type="Rhea" id="RHEA:21564"/>
        <dbReference type="ChEBI" id="CHEBI:57287"/>
        <dbReference type="ChEBI" id="CHEBI:57288"/>
        <dbReference type="ChEBI" id="CHEBI:58342"/>
        <dbReference type="ChEBI" id="CHEBI:90726"/>
        <dbReference type="EC" id="2.3.1.16"/>
    </reaction>
</comment>
<evidence type="ECO:0000313" key="16">
    <source>
        <dbReference type="EMBL" id="CAG85677.2"/>
    </source>
</evidence>
<dbReference type="PIRSF" id="PIRSF000429">
    <property type="entry name" value="Ac-CoA_Ac_transf"/>
    <property type="match status" value="1"/>
</dbReference>
<keyword evidence="17" id="KW-1185">Reference proteome</keyword>
<dbReference type="InterPro" id="IPR020615">
    <property type="entry name" value="Thiolase_acyl_enz_int_AS"/>
</dbReference>
<dbReference type="GO" id="GO:0006635">
    <property type="term" value="P:fatty acid beta-oxidation"/>
    <property type="evidence" value="ECO:0007669"/>
    <property type="project" value="TreeGrafter"/>
</dbReference>
<gene>
    <name evidence="16" type="ordered locus">DEHA2B16368g</name>
</gene>
<dbReference type="FunCoup" id="Q6BVV6">
    <property type="interactions" value="371"/>
</dbReference>
<dbReference type="Proteomes" id="UP000000599">
    <property type="component" value="Chromosome B"/>
</dbReference>
<dbReference type="GO" id="GO:0010124">
    <property type="term" value="P:phenylacetate catabolic process"/>
    <property type="evidence" value="ECO:0007669"/>
    <property type="project" value="TreeGrafter"/>
</dbReference>
<evidence type="ECO:0000256" key="2">
    <source>
        <dbReference type="ARBA" id="ARBA00004872"/>
    </source>
</evidence>
<feature type="active site" description="Acyl-thioester intermediate" evidence="12">
    <location>
        <position position="112"/>
    </location>
</feature>
<dbReference type="Gene3D" id="3.40.47.10">
    <property type="match status" value="2"/>
</dbReference>
<dbReference type="STRING" id="284592.Q6BVV6"/>
<evidence type="ECO:0000256" key="4">
    <source>
        <dbReference type="ARBA" id="ARBA00022679"/>
    </source>
</evidence>
<dbReference type="Pfam" id="PF00108">
    <property type="entry name" value="Thiolase_N"/>
    <property type="match status" value="1"/>
</dbReference>
<evidence type="ECO:0000256" key="9">
    <source>
        <dbReference type="ARBA" id="ARBA00023315"/>
    </source>
</evidence>
<dbReference type="SUPFAM" id="SSF53901">
    <property type="entry name" value="Thiolase-like"/>
    <property type="match status" value="2"/>
</dbReference>
<evidence type="ECO:0000256" key="12">
    <source>
        <dbReference type="PIRSR" id="PIRSR000429-1"/>
    </source>
</evidence>
<dbReference type="PANTHER" id="PTHR43853:SF8">
    <property type="entry name" value="3-KETOACYL-COA THIOLASE, PEROXISOMAL"/>
    <property type="match status" value="1"/>
</dbReference>
<comment type="similarity">
    <text evidence="3 13">Belongs to the thiolase-like superfamily. Thiolase family.</text>
</comment>
<accession>Q6BVV6</accession>
<protein>
    <recommendedName>
        <fullName evidence="10">acetyl-CoA C-acyltransferase</fullName>
        <ecNumber evidence="10">2.3.1.16</ecNumber>
    </recommendedName>
</protein>
<evidence type="ECO:0000256" key="3">
    <source>
        <dbReference type="ARBA" id="ARBA00010982"/>
    </source>
</evidence>
<feature type="domain" description="Thiolase C-terminal" evidence="15">
    <location>
        <begin position="292"/>
        <end position="410"/>
    </location>
</feature>
<sequence length="412" mass="43656">MDRLNQVLGHLSPSATNHITSKNPDDVVIVASYRTAIGKGFKGSFKDVGSDYILLKFLEAFLAKTQVNPNLIEDIACANVLKVRSGICEHRAAAISAGIPYTTPIIAINRQCGSGLVAIGDIANKIISGEIDCGLAVGVESMTKDFGLGQSVVSKALEDHPEMIKSKIPMGITNENIAIKYNISRKQQDEFAAKSFQKAEKALASGVFADEILPVESLIEEKDGQGNVSFKKIIVDKDEGVRKGVTAESLGKLRPSFKKDGSTHAGNSSQVSDGAAGVLLMRRSFAEENGFKIEGKFVRCVSVGVPPEIMGVGPAMAIPHILKKTNLVVDDIAAFEINEAFATQCLYSIKACNIPEEKVNINGGAIALGHPVGVTGARQYATILRLLKPGDIGLTSMCIGSGMGSASIVVKE</sequence>
<comment type="pathway">
    <text evidence="2">Lipid metabolism; fatty acid metabolism.</text>
</comment>
<keyword evidence="6" id="KW-0809">Transit peptide</keyword>